<evidence type="ECO:0000256" key="4">
    <source>
        <dbReference type="ARBA" id="ARBA00023163"/>
    </source>
</evidence>
<reference evidence="9 10" key="1">
    <citation type="submission" date="2019-06" db="EMBL/GenBank/DDBJ databases">
        <title>Complete genome sequence of Antarcticibacterium flavum KCTC 52984T from an Antarctic marine sediment.</title>
        <authorList>
            <person name="Lee Y.M."/>
            <person name="Shin S.C."/>
        </authorList>
    </citation>
    <scope>NUCLEOTIDE SEQUENCE [LARGE SCALE GENOMIC DNA]</scope>
    <source>
        <strain evidence="9 10">KCTC 52984</strain>
    </source>
</reference>
<keyword evidence="2" id="KW-0805">Transcription regulation</keyword>
<evidence type="ECO:0000259" key="7">
    <source>
        <dbReference type="PROSITE" id="PS50110"/>
    </source>
</evidence>
<dbReference type="CDD" id="cd17574">
    <property type="entry name" value="REC_OmpR"/>
    <property type="match status" value="1"/>
</dbReference>
<proteinExistence type="predicted"/>
<dbReference type="SMART" id="SM00448">
    <property type="entry name" value="REC"/>
    <property type="match status" value="1"/>
</dbReference>
<dbReference type="GO" id="GO:0000155">
    <property type="term" value="F:phosphorelay sensor kinase activity"/>
    <property type="evidence" value="ECO:0007669"/>
    <property type="project" value="TreeGrafter"/>
</dbReference>
<feature type="modified residue" description="4-aspartylphosphate" evidence="5">
    <location>
        <position position="52"/>
    </location>
</feature>
<evidence type="ECO:0000259" key="6">
    <source>
        <dbReference type="PROSITE" id="PS50042"/>
    </source>
</evidence>
<dbReference type="Pfam" id="PF00027">
    <property type="entry name" value="cNMP_binding"/>
    <property type="match status" value="1"/>
</dbReference>
<dbReference type="InterPro" id="IPR036388">
    <property type="entry name" value="WH-like_DNA-bd_sf"/>
</dbReference>
<evidence type="ECO:0000256" key="5">
    <source>
        <dbReference type="PROSITE-ProRule" id="PRU00169"/>
    </source>
</evidence>
<dbReference type="OrthoDB" id="9127033at2"/>
<dbReference type="InterPro" id="IPR001789">
    <property type="entry name" value="Sig_transdc_resp-reg_receiver"/>
</dbReference>
<dbReference type="GO" id="GO:0003677">
    <property type="term" value="F:DNA binding"/>
    <property type="evidence" value="ECO:0007669"/>
    <property type="project" value="UniProtKB-KW"/>
</dbReference>
<dbReference type="InterPro" id="IPR014710">
    <property type="entry name" value="RmlC-like_jellyroll"/>
</dbReference>
<dbReference type="GO" id="GO:0006355">
    <property type="term" value="P:regulation of DNA-templated transcription"/>
    <property type="evidence" value="ECO:0007669"/>
    <property type="project" value="InterPro"/>
</dbReference>
<keyword evidence="10" id="KW-1185">Reference proteome</keyword>
<dbReference type="SUPFAM" id="SSF52172">
    <property type="entry name" value="CheY-like"/>
    <property type="match status" value="1"/>
</dbReference>
<keyword evidence="4" id="KW-0804">Transcription</keyword>
<dbReference type="Pfam" id="PF13545">
    <property type="entry name" value="HTH_Crp_2"/>
    <property type="match status" value="1"/>
</dbReference>
<dbReference type="PANTHER" id="PTHR43547:SF2">
    <property type="entry name" value="HYBRID SIGNAL TRANSDUCTION HISTIDINE KINASE C"/>
    <property type="match status" value="1"/>
</dbReference>
<dbReference type="RefSeq" id="WP_139064633.1">
    <property type="nucleotide sequence ID" value="NZ_CP040812.1"/>
</dbReference>
<sequence>MKKILIIEDDEILRENTRELLELSNFNVITAINGKIGVQKALDHQPDLILCDILMPVWDGYKVLEILRAREETKLIPFLFLTAKTDMADIRFGMNLGADDYITKPFKENELVQAIQSRLEKFDLLLNPAKGKFKDSRAGRISTIEELKAHMRLKGEVLHFRRKGIIYREEDHATNVYLLEKGIIKCCKMDSDGKELITALYKKGEFFGFYSFRETLPYGETTTALEGGKAYFIPRQHFVGIFNENPDLTLEFANLFTDALTHMREHLLETAYGSVHKKTVHTLLQFAEKMLTEKSDTIKVARNDLASVAGISTESLIRSLAVLKREHLIEIDGRSIKFLNFQKLQNLI</sequence>
<evidence type="ECO:0000256" key="2">
    <source>
        <dbReference type="ARBA" id="ARBA00023015"/>
    </source>
</evidence>
<dbReference type="Proteomes" id="UP000309016">
    <property type="component" value="Chromosome"/>
</dbReference>
<keyword evidence="3" id="KW-0238">DNA-binding</keyword>
<dbReference type="PROSITE" id="PS50110">
    <property type="entry name" value="RESPONSE_REGULATORY"/>
    <property type="match status" value="1"/>
</dbReference>
<dbReference type="InterPro" id="IPR000595">
    <property type="entry name" value="cNMP-bd_dom"/>
</dbReference>
<dbReference type="KEGG" id="afla:FHG64_00610"/>
<dbReference type="SMART" id="SM00100">
    <property type="entry name" value="cNMP"/>
    <property type="match status" value="1"/>
</dbReference>
<dbReference type="PANTHER" id="PTHR43547">
    <property type="entry name" value="TWO-COMPONENT HISTIDINE KINASE"/>
    <property type="match status" value="1"/>
</dbReference>
<evidence type="ECO:0000313" key="10">
    <source>
        <dbReference type="Proteomes" id="UP000309016"/>
    </source>
</evidence>
<dbReference type="InterPro" id="IPR012318">
    <property type="entry name" value="HTH_CRP"/>
</dbReference>
<dbReference type="PROSITE" id="PS51063">
    <property type="entry name" value="HTH_CRP_2"/>
    <property type="match status" value="1"/>
</dbReference>
<dbReference type="PROSITE" id="PS50042">
    <property type="entry name" value="CNMP_BINDING_3"/>
    <property type="match status" value="1"/>
</dbReference>
<feature type="domain" description="HTH crp-type" evidence="8">
    <location>
        <begin position="273"/>
        <end position="342"/>
    </location>
</feature>
<organism evidence="9 10">
    <name type="scientific">Antarcticibacterium flavum</name>
    <dbReference type="NCBI Taxonomy" id="2058175"/>
    <lineage>
        <taxon>Bacteria</taxon>
        <taxon>Pseudomonadati</taxon>
        <taxon>Bacteroidota</taxon>
        <taxon>Flavobacteriia</taxon>
        <taxon>Flavobacteriales</taxon>
        <taxon>Flavobacteriaceae</taxon>
        <taxon>Antarcticibacterium</taxon>
    </lineage>
</organism>
<dbReference type="InterPro" id="IPR018490">
    <property type="entry name" value="cNMP-bd_dom_sf"/>
</dbReference>
<dbReference type="EMBL" id="CP040812">
    <property type="protein sequence ID" value="QCY68016.1"/>
    <property type="molecule type" value="Genomic_DNA"/>
</dbReference>
<gene>
    <name evidence="9" type="ORF">FHG64_00610</name>
</gene>
<evidence type="ECO:0000256" key="1">
    <source>
        <dbReference type="ARBA" id="ARBA00022553"/>
    </source>
</evidence>
<dbReference type="InterPro" id="IPR036390">
    <property type="entry name" value="WH_DNA-bd_sf"/>
</dbReference>
<evidence type="ECO:0000256" key="3">
    <source>
        <dbReference type="ARBA" id="ARBA00023125"/>
    </source>
</evidence>
<dbReference type="InterPro" id="IPR011006">
    <property type="entry name" value="CheY-like_superfamily"/>
</dbReference>
<feature type="domain" description="Response regulatory" evidence="7">
    <location>
        <begin position="3"/>
        <end position="119"/>
    </location>
</feature>
<evidence type="ECO:0000259" key="8">
    <source>
        <dbReference type="PROSITE" id="PS51063"/>
    </source>
</evidence>
<dbReference type="SUPFAM" id="SSF51206">
    <property type="entry name" value="cAMP-binding domain-like"/>
    <property type="match status" value="1"/>
</dbReference>
<dbReference type="Gene3D" id="1.10.10.10">
    <property type="entry name" value="Winged helix-like DNA-binding domain superfamily/Winged helix DNA-binding domain"/>
    <property type="match status" value="1"/>
</dbReference>
<dbReference type="SUPFAM" id="SSF46785">
    <property type="entry name" value="Winged helix' DNA-binding domain"/>
    <property type="match status" value="1"/>
</dbReference>
<dbReference type="Gene3D" id="2.60.120.10">
    <property type="entry name" value="Jelly Rolls"/>
    <property type="match status" value="1"/>
</dbReference>
<name>A0A5B7WXZ0_9FLAO</name>
<keyword evidence="1 5" id="KW-0597">Phosphoprotein</keyword>
<accession>A0A5B7WXZ0</accession>
<dbReference type="Pfam" id="PF00072">
    <property type="entry name" value="Response_reg"/>
    <property type="match status" value="1"/>
</dbReference>
<evidence type="ECO:0000313" key="9">
    <source>
        <dbReference type="EMBL" id="QCY68016.1"/>
    </source>
</evidence>
<dbReference type="AlphaFoldDB" id="A0A5B7WXZ0"/>
<feature type="domain" description="Cyclic nucleotide-binding" evidence="6">
    <location>
        <begin position="166"/>
        <end position="259"/>
    </location>
</feature>
<protein>
    <submittedName>
        <fullName evidence="9">Response regulator</fullName>
    </submittedName>
</protein>
<dbReference type="Gene3D" id="3.40.50.2300">
    <property type="match status" value="1"/>
</dbReference>
<dbReference type="CDD" id="cd00038">
    <property type="entry name" value="CAP_ED"/>
    <property type="match status" value="1"/>
</dbReference>